<evidence type="ECO:0000313" key="1">
    <source>
        <dbReference type="EMBL" id="CAG8758790.1"/>
    </source>
</evidence>
<name>A0ACA9QTG3_9GLOM</name>
<reference evidence="1" key="1">
    <citation type="submission" date="2021-06" db="EMBL/GenBank/DDBJ databases">
        <authorList>
            <person name="Kallberg Y."/>
            <person name="Tangrot J."/>
            <person name="Rosling A."/>
        </authorList>
    </citation>
    <scope>NUCLEOTIDE SEQUENCE</scope>
    <source>
        <strain evidence="1">28 12/20/2015</strain>
    </source>
</reference>
<gene>
    <name evidence="1" type="ORF">SPELUC_LOCUS14994</name>
</gene>
<keyword evidence="2" id="KW-1185">Reference proteome</keyword>
<feature type="non-terminal residue" evidence="1">
    <location>
        <position position="1"/>
    </location>
</feature>
<accession>A0ACA9QTG3</accession>
<dbReference type="EMBL" id="CAJVPW010047092">
    <property type="protein sequence ID" value="CAG8758790.1"/>
    <property type="molecule type" value="Genomic_DNA"/>
</dbReference>
<organism evidence="1 2">
    <name type="scientific">Cetraspora pellucida</name>
    <dbReference type="NCBI Taxonomy" id="1433469"/>
    <lineage>
        <taxon>Eukaryota</taxon>
        <taxon>Fungi</taxon>
        <taxon>Fungi incertae sedis</taxon>
        <taxon>Mucoromycota</taxon>
        <taxon>Glomeromycotina</taxon>
        <taxon>Glomeromycetes</taxon>
        <taxon>Diversisporales</taxon>
        <taxon>Gigasporaceae</taxon>
        <taxon>Cetraspora</taxon>
    </lineage>
</organism>
<feature type="non-terminal residue" evidence="1">
    <location>
        <position position="45"/>
    </location>
</feature>
<protein>
    <submittedName>
        <fullName evidence="1">17813_t:CDS:1</fullName>
    </submittedName>
</protein>
<proteinExistence type="predicted"/>
<comment type="caution">
    <text evidence="1">The sequence shown here is derived from an EMBL/GenBank/DDBJ whole genome shotgun (WGS) entry which is preliminary data.</text>
</comment>
<evidence type="ECO:0000313" key="2">
    <source>
        <dbReference type="Proteomes" id="UP000789366"/>
    </source>
</evidence>
<sequence length="45" mass="5223">RMFLEGLKSKIAAWLSVAKTVILEKAILGMHKIEAKEYYNKKNEE</sequence>
<dbReference type="Proteomes" id="UP000789366">
    <property type="component" value="Unassembled WGS sequence"/>
</dbReference>